<feature type="transmembrane region" description="Helical" evidence="1">
    <location>
        <begin position="32"/>
        <end position="52"/>
    </location>
</feature>
<dbReference type="RefSeq" id="WP_316695409.1">
    <property type="nucleotide sequence ID" value="NZ_CP103836.1"/>
</dbReference>
<proteinExistence type="predicted"/>
<evidence type="ECO:0000313" key="3">
    <source>
        <dbReference type="Proteomes" id="UP001302716"/>
    </source>
</evidence>
<feature type="transmembrane region" description="Helical" evidence="1">
    <location>
        <begin position="7"/>
        <end position="26"/>
    </location>
</feature>
<sequence>MKDLALMVLAAWAFAAFVSLFIMGFYFLAAPWSWICALFLFVTPVGVLAYFVSEGL</sequence>
<evidence type="ECO:0000256" key="1">
    <source>
        <dbReference type="SAM" id="Phobius"/>
    </source>
</evidence>
<dbReference type="AlphaFoldDB" id="A0AAU0B8T6"/>
<dbReference type="Proteomes" id="UP001302716">
    <property type="component" value="Chromosome"/>
</dbReference>
<keyword evidence="1" id="KW-1133">Transmembrane helix</keyword>
<keyword evidence="1" id="KW-0472">Membrane</keyword>
<organism evidence="2 3">
    <name type="scientific">Xanthomonas hydrangeae</name>
    <dbReference type="NCBI Taxonomy" id="2775159"/>
    <lineage>
        <taxon>Bacteria</taxon>
        <taxon>Pseudomonadati</taxon>
        <taxon>Pseudomonadota</taxon>
        <taxon>Gammaproteobacteria</taxon>
        <taxon>Lysobacterales</taxon>
        <taxon>Lysobacteraceae</taxon>
        <taxon>Xanthomonas</taxon>
    </lineage>
</organism>
<dbReference type="EMBL" id="CP103836">
    <property type="protein sequence ID" value="WOB49438.1"/>
    <property type="molecule type" value="Genomic_DNA"/>
</dbReference>
<name>A0AAU0B8T6_9XANT</name>
<keyword evidence="3" id="KW-1185">Reference proteome</keyword>
<evidence type="ECO:0000313" key="2">
    <source>
        <dbReference type="EMBL" id="WOB49438.1"/>
    </source>
</evidence>
<gene>
    <name evidence="2" type="ORF">NYR97_19920</name>
</gene>
<accession>A0AAU0B8T6</accession>
<keyword evidence="1" id="KW-0812">Transmembrane</keyword>
<reference evidence="2 3" key="1">
    <citation type="submission" date="2022-08" db="EMBL/GenBank/DDBJ databases">
        <title>Whole genome sequencing-based tracing of a 2022 introduction and outbreak of Xanthomonas hortorum pv. pelargonii.</title>
        <authorList>
            <person name="Iruegas-Bocardo F."/>
            <person name="Weisberg A.K."/>
            <person name="Riutta E.R."/>
            <person name="Kilday K."/>
            <person name="Bonkowski J.C."/>
            <person name="Creswell T."/>
            <person name="Daughtrey M.L."/>
            <person name="Rane K."/>
            <person name="Grunwald N.J."/>
            <person name="Chang J.H."/>
            <person name="Putnam M.L."/>
        </authorList>
    </citation>
    <scope>NUCLEOTIDE SEQUENCE [LARGE SCALE GENOMIC DNA]</scope>
    <source>
        <strain evidence="2 3">22-323</strain>
    </source>
</reference>
<protein>
    <submittedName>
        <fullName evidence="2">Uncharacterized protein</fullName>
    </submittedName>
</protein>